<organism evidence="3 4">
    <name type="scientific">Phaeovulum veldkampii DSM 11550</name>
    <dbReference type="NCBI Taxonomy" id="1185920"/>
    <lineage>
        <taxon>Bacteria</taxon>
        <taxon>Pseudomonadati</taxon>
        <taxon>Pseudomonadota</taxon>
        <taxon>Alphaproteobacteria</taxon>
        <taxon>Rhodobacterales</taxon>
        <taxon>Paracoccaceae</taxon>
        <taxon>Phaeovulum</taxon>
    </lineage>
</organism>
<protein>
    <submittedName>
        <fullName evidence="3">ArsR family transcriptional regulator</fullName>
    </submittedName>
</protein>
<dbReference type="InterPro" id="IPR036196">
    <property type="entry name" value="Ptyr_pPase_sf"/>
</dbReference>
<dbReference type="RefSeq" id="WP_107323517.1">
    <property type="nucleotide sequence ID" value="NZ_NHSP01000053.1"/>
</dbReference>
<dbReference type="PROSITE" id="PS50987">
    <property type="entry name" value="HTH_ARSR_2"/>
    <property type="match status" value="1"/>
</dbReference>
<gene>
    <name evidence="3" type="ORF">C5F46_01070</name>
</gene>
<dbReference type="SMART" id="SM00226">
    <property type="entry name" value="LMWPc"/>
    <property type="match status" value="1"/>
</dbReference>
<dbReference type="GO" id="GO:0003700">
    <property type="term" value="F:DNA-binding transcription factor activity"/>
    <property type="evidence" value="ECO:0007669"/>
    <property type="project" value="InterPro"/>
</dbReference>
<proteinExistence type="predicted"/>
<keyword evidence="4" id="KW-1185">Reference proteome</keyword>
<dbReference type="InterPro" id="IPR023485">
    <property type="entry name" value="Ptyr_pPase"/>
</dbReference>
<reference evidence="3 4" key="1">
    <citation type="submission" date="2018-03" db="EMBL/GenBank/DDBJ databases">
        <title>Rhodobacter veldkampii.</title>
        <authorList>
            <person name="Meyer T.E."/>
            <person name="Miller S."/>
            <person name="Lodha T."/>
            <person name="Gandham S."/>
            <person name="Chintalapati S."/>
            <person name="Chintalapati V.R."/>
        </authorList>
    </citation>
    <scope>NUCLEOTIDE SEQUENCE [LARGE SCALE GENOMIC DNA]</scope>
    <source>
        <strain evidence="3 4">DSM 11550</strain>
    </source>
</reference>
<dbReference type="PANTHER" id="PTHR43428">
    <property type="entry name" value="ARSENATE REDUCTASE"/>
    <property type="match status" value="1"/>
</dbReference>
<dbReference type="Gene3D" id="1.10.10.10">
    <property type="entry name" value="Winged helix-like DNA-binding domain superfamily/Winged helix DNA-binding domain"/>
    <property type="match status" value="1"/>
</dbReference>
<sequence>MEHEIAANLFSTLGHDGRLRVLRLLMRRAPQGARPTEMAEALGMKANTLSTYLAALETAGLVRAERRGRAITYRAETGRLAALLDYLFADFARGRPDLAPAPLAGVFPMENRPYRVLFICSGNSARSIFAECLLRDLGAGRFVVHSAGTRPESALNPTALEVLARAGHDTSGLRAKHIAEFQTPGAPLMDFVFTVCDQAANEECPPWPGQPITGHWGVADPVKATGTDAEKALAFARAYAELRRRIAAFAVLPFAELDKVALQRRVDQIGQEG</sequence>
<dbReference type="AlphaFoldDB" id="A0A2T4JMC3"/>
<keyword evidence="1" id="KW-0059">Arsenical resistance</keyword>
<dbReference type="SMART" id="SM00418">
    <property type="entry name" value="HTH_ARSR"/>
    <property type="match status" value="1"/>
</dbReference>
<dbReference type="OrthoDB" id="9793058at2"/>
<dbReference type="SUPFAM" id="SSF46785">
    <property type="entry name" value="Winged helix' DNA-binding domain"/>
    <property type="match status" value="1"/>
</dbReference>
<dbReference type="InterPro" id="IPR036390">
    <property type="entry name" value="WH_DNA-bd_sf"/>
</dbReference>
<dbReference type="InterPro" id="IPR011991">
    <property type="entry name" value="ArsR-like_HTH"/>
</dbReference>
<evidence type="ECO:0000313" key="3">
    <source>
        <dbReference type="EMBL" id="PTE19055.1"/>
    </source>
</evidence>
<name>A0A2T4JMC3_9RHOB</name>
<dbReference type="InterPro" id="IPR001845">
    <property type="entry name" value="HTH_ArsR_DNA-bd_dom"/>
</dbReference>
<dbReference type="EMBL" id="PZKF01000002">
    <property type="protein sequence ID" value="PTE19055.1"/>
    <property type="molecule type" value="Genomic_DNA"/>
</dbReference>
<dbReference type="PANTHER" id="PTHR43428:SF1">
    <property type="entry name" value="ARSENATE REDUCTASE"/>
    <property type="match status" value="1"/>
</dbReference>
<accession>A0A2T4JMC3</accession>
<dbReference type="InterPro" id="IPR036388">
    <property type="entry name" value="WH-like_DNA-bd_sf"/>
</dbReference>
<evidence type="ECO:0000313" key="4">
    <source>
        <dbReference type="Proteomes" id="UP000241899"/>
    </source>
</evidence>
<dbReference type="CDD" id="cd00090">
    <property type="entry name" value="HTH_ARSR"/>
    <property type="match status" value="1"/>
</dbReference>
<dbReference type="NCBIfam" id="NF033788">
    <property type="entry name" value="HTH_metalloreg"/>
    <property type="match status" value="1"/>
</dbReference>
<dbReference type="CDD" id="cd16345">
    <property type="entry name" value="LMWP_ArsC"/>
    <property type="match status" value="1"/>
</dbReference>
<dbReference type="Pfam" id="PF01451">
    <property type="entry name" value="LMWPc"/>
    <property type="match status" value="1"/>
</dbReference>
<dbReference type="Gene3D" id="3.40.50.2300">
    <property type="match status" value="1"/>
</dbReference>
<dbReference type="PRINTS" id="PR00778">
    <property type="entry name" value="HTHARSR"/>
</dbReference>
<dbReference type="GO" id="GO:0046685">
    <property type="term" value="P:response to arsenic-containing substance"/>
    <property type="evidence" value="ECO:0007669"/>
    <property type="project" value="UniProtKB-KW"/>
</dbReference>
<dbReference type="SUPFAM" id="SSF52788">
    <property type="entry name" value="Phosphotyrosine protein phosphatases I"/>
    <property type="match status" value="1"/>
</dbReference>
<comment type="caution">
    <text evidence="3">The sequence shown here is derived from an EMBL/GenBank/DDBJ whole genome shotgun (WGS) entry which is preliminary data.</text>
</comment>
<evidence type="ECO:0000256" key="1">
    <source>
        <dbReference type="ARBA" id="ARBA00022849"/>
    </source>
</evidence>
<feature type="domain" description="HTH arsR-type" evidence="2">
    <location>
        <begin position="1"/>
        <end position="95"/>
    </location>
</feature>
<dbReference type="Proteomes" id="UP000241899">
    <property type="component" value="Unassembled WGS sequence"/>
</dbReference>
<dbReference type="Pfam" id="PF01022">
    <property type="entry name" value="HTH_5"/>
    <property type="match status" value="1"/>
</dbReference>
<evidence type="ECO:0000259" key="2">
    <source>
        <dbReference type="PROSITE" id="PS50987"/>
    </source>
</evidence>